<keyword evidence="7 8" id="KW-0503">Monooxygenase</keyword>
<evidence type="ECO:0000256" key="1">
    <source>
        <dbReference type="ARBA" id="ARBA00001971"/>
    </source>
</evidence>
<dbReference type="EMBL" id="CSWP01000012">
    <property type="protein sequence ID" value="CPV69782.1"/>
    <property type="molecule type" value="Genomic_DNA"/>
</dbReference>
<gene>
    <name evidence="9" type="ORF">ERS075579_04641</name>
</gene>
<organism evidence="9 10">
    <name type="scientific">Mycobacteroides abscessus</name>
    <dbReference type="NCBI Taxonomy" id="36809"/>
    <lineage>
        <taxon>Bacteria</taxon>
        <taxon>Bacillati</taxon>
        <taxon>Actinomycetota</taxon>
        <taxon>Actinomycetes</taxon>
        <taxon>Mycobacteriales</taxon>
        <taxon>Mycobacteriaceae</taxon>
        <taxon>Mycobacteroides</taxon>
    </lineage>
</organism>
<dbReference type="GO" id="GO:0004497">
    <property type="term" value="F:monooxygenase activity"/>
    <property type="evidence" value="ECO:0007669"/>
    <property type="project" value="UniProtKB-KW"/>
</dbReference>
<keyword evidence="5 8" id="KW-0560">Oxidoreductase</keyword>
<sequence length="414" mass="45646">MAEHDALTVLDDVFFDNPWPVYNQLRAVGPIHRIRLPNGLLAWLVIDYHMGKQVLADHRLSKDETSSSRAARSQGIDTGWQDAAGPRPLRMNLLNTDPPEHTRLRALVNKAFTPAASARMRPAIEDVAKELVQSLVDGPKTVDLLANYATPLPITVICRLLGVPEKDQETFGSLIVTIMDETAVADGEPSRLARVQLGEYLGKLIADRRAQRKSADTTDSDLLDRLITAQVDQDRLSDMELISTIGLLLVAGYDTTVHLIANSIFRLATDASLLHRIHSNPDDIGPFIEEMLRWEGPGHTATLRHTISPITLGDKEIGAGEFLIVSVAAANRDPAAYADPEEFHLDRKEHGHLSFGHGIHYCVGAPLARLEAEIAVATLAHNFPKLSLASAPDTLKWRRSMIIRGRTELPVQLF</sequence>
<keyword evidence="4 8" id="KW-0479">Metal-binding</keyword>
<comment type="cofactor">
    <cofactor evidence="1">
        <name>heme</name>
        <dbReference type="ChEBI" id="CHEBI:30413"/>
    </cofactor>
</comment>
<evidence type="ECO:0000256" key="4">
    <source>
        <dbReference type="ARBA" id="ARBA00022723"/>
    </source>
</evidence>
<comment type="similarity">
    <text evidence="2 8">Belongs to the cytochrome P450 family.</text>
</comment>
<dbReference type="InterPro" id="IPR036396">
    <property type="entry name" value="Cyt_P450_sf"/>
</dbReference>
<dbReference type="FunFam" id="1.10.630.10:FF:000018">
    <property type="entry name" value="Cytochrome P450 monooxygenase"/>
    <property type="match status" value="1"/>
</dbReference>
<dbReference type="Gene3D" id="1.10.630.10">
    <property type="entry name" value="Cytochrome P450"/>
    <property type="match status" value="1"/>
</dbReference>
<protein>
    <submittedName>
        <fullName evidence="9">Cytochrome P450</fullName>
        <ecNumber evidence="9">1.14.-.-</ecNumber>
    </submittedName>
</protein>
<dbReference type="RefSeq" id="WP_049233197.1">
    <property type="nucleotide sequence ID" value="NZ_CP014951.1"/>
</dbReference>
<evidence type="ECO:0000256" key="2">
    <source>
        <dbReference type="ARBA" id="ARBA00010617"/>
    </source>
</evidence>
<dbReference type="EC" id="1.14.-.-" evidence="9"/>
<name>A0A0U0ZT74_9MYCO</name>
<keyword evidence="3 8" id="KW-0349">Heme</keyword>
<dbReference type="CDD" id="cd11029">
    <property type="entry name" value="CYP107-like"/>
    <property type="match status" value="1"/>
</dbReference>
<evidence type="ECO:0000256" key="8">
    <source>
        <dbReference type="RuleBase" id="RU000461"/>
    </source>
</evidence>
<dbReference type="PROSITE" id="PS00086">
    <property type="entry name" value="CYTOCHROME_P450"/>
    <property type="match status" value="1"/>
</dbReference>
<dbReference type="SUPFAM" id="SSF48264">
    <property type="entry name" value="Cytochrome P450"/>
    <property type="match status" value="1"/>
</dbReference>
<evidence type="ECO:0000256" key="6">
    <source>
        <dbReference type="ARBA" id="ARBA00023004"/>
    </source>
</evidence>
<dbReference type="InterPro" id="IPR001128">
    <property type="entry name" value="Cyt_P450"/>
</dbReference>
<dbReference type="InterPro" id="IPR002397">
    <property type="entry name" value="Cyt_P450_B"/>
</dbReference>
<reference evidence="9 10" key="1">
    <citation type="submission" date="2015-03" db="EMBL/GenBank/DDBJ databases">
        <authorList>
            <person name="Murphy D."/>
        </authorList>
    </citation>
    <scope>NUCLEOTIDE SEQUENCE [LARGE SCALE GENOMIC DNA]</scope>
    <source>
        <strain evidence="9 10">PAP088</strain>
    </source>
</reference>
<dbReference type="Proteomes" id="UP000045782">
    <property type="component" value="Unassembled WGS sequence"/>
</dbReference>
<keyword evidence="6 8" id="KW-0408">Iron</keyword>
<dbReference type="GO" id="GO:0005506">
    <property type="term" value="F:iron ion binding"/>
    <property type="evidence" value="ECO:0007669"/>
    <property type="project" value="InterPro"/>
</dbReference>
<dbReference type="AlphaFoldDB" id="A0A0U0ZT74"/>
<evidence type="ECO:0000256" key="3">
    <source>
        <dbReference type="ARBA" id="ARBA00022617"/>
    </source>
</evidence>
<dbReference type="PANTHER" id="PTHR46696">
    <property type="entry name" value="P450, PUTATIVE (EUROFUNG)-RELATED"/>
    <property type="match status" value="1"/>
</dbReference>
<dbReference type="InterPro" id="IPR017972">
    <property type="entry name" value="Cyt_P450_CS"/>
</dbReference>
<accession>A0A0U0ZT74</accession>
<dbReference type="Pfam" id="PF00067">
    <property type="entry name" value="p450"/>
    <property type="match status" value="2"/>
</dbReference>
<dbReference type="PRINTS" id="PR00359">
    <property type="entry name" value="BP450"/>
</dbReference>
<evidence type="ECO:0000313" key="9">
    <source>
        <dbReference type="EMBL" id="CPV69782.1"/>
    </source>
</evidence>
<evidence type="ECO:0000256" key="7">
    <source>
        <dbReference type="ARBA" id="ARBA00023033"/>
    </source>
</evidence>
<dbReference type="PANTHER" id="PTHR46696:SF1">
    <property type="entry name" value="CYTOCHROME P450 YJIB-RELATED"/>
    <property type="match status" value="1"/>
</dbReference>
<dbReference type="GO" id="GO:0020037">
    <property type="term" value="F:heme binding"/>
    <property type="evidence" value="ECO:0007669"/>
    <property type="project" value="InterPro"/>
</dbReference>
<dbReference type="GO" id="GO:0016705">
    <property type="term" value="F:oxidoreductase activity, acting on paired donors, with incorporation or reduction of molecular oxygen"/>
    <property type="evidence" value="ECO:0007669"/>
    <property type="project" value="InterPro"/>
</dbReference>
<evidence type="ECO:0000256" key="5">
    <source>
        <dbReference type="ARBA" id="ARBA00023002"/>
    </source>
</evidence>
<evidence type="ECO:0000313" key="10">
    <source>
        <dbReference type="Proteomes" id="UP000045782"/>
    </source>
</evidence>
<proteinExistence type="inferred from homology"/>